<evidence type="ECO:0000256" key="3">
    <source>
        <dbReference type="PROSITE-ProRule" id="PRU00339"/>
    </source>
</evidence>
<evidence type="ECO:0000313" key="4">
    <source>
        <dbReference type="EMBL" id="ARU17921.1"/>
    </source>
</evidence>
<dbReference type="RefSeq" id="WP_066850350.1">
    <property type="nucleotide sequence ID" value="NZ_CP019603.1"/>
</dbReference>
<keyword evidence="5" id="KW-1185">Reference proteome</keyword>
<feature type="repeat" description="TPR" evidence="3">
    <location>
        <begin position="138"/>
        <end position="171"/>
    </location>
</feature>
<dbReference type="PANTHER" id="PTHR44858:SF1">
    <property type="entry name" value="UDP-N-ACETYLGLUCOSAMINE--PEPTIDE N-ACETYLGLUCOSAMINYLTRANSFERASE SPINDLY-RELATED"/>
    <property type="match status" value="1"/>
</dbReference>
<dbReference type="STRING" id="450378.GCA_001661675_03319"/>
<dbReference type="InterPro" id="IPR019734">
    <property type="entry name" value="TPR_rpt"/>
</dbReference>
<organism evidence="4 5">
    <name type="scientific">Croceicoccus marinus</name>
    <dbReference type="NCBI Taxonomy" id="450378"/>
    <lineage>
        <taxon>Bacteria</taxon>
        <taxon>Pseudomonadati</taxon>
        <taxon>Pseudomonadota</taxon>
        <taxon>Alphaproteobacteria</taxon>
        <taxon>Sphingomonadales</taxon>
        <taxon>Erythrobacteraceae</taxon>
        <taxon>Croceicoccus</taxon>
    </lineage>
</organism>
<dbReference type="EMBL" id="CP019603">
    <property type="protein sequence ID" value="ARU17921.1"/>
    <property type="molecule type" value="Genomic_DNA"/>
</dbReference>
<dbReference type="AlphaFoldDB" id="A0A1Z1FGI8"/>
<dbReference type="SMART" id="SM00028">
    <property type="entry name" value="TPR"/>
    <property type="match status" value="5"/>
</dbReference>
<dbReference type="Gene3D" id="2.60.120.620">
    <property type="entry name" value="q2cbj1_9rhob like domain"/>
    <property type="match status" value="1"/>
</dbReference>
<dbReference type="PROSITE" id="PS50005">
    <property type="entry name" value="TPR"/>
    <property type="match status" value="1"/>
</dbReference>
<sequence>MRSEILAEAVAALRGGQAGRALALVAPLLQRDPADADALTVRGMALQATGAQDDAIAAMRAAHAADPGNPARAVNLGLMLKAGGRHGRAVAMLQQAVAARPQHGPSLANLGSCLIAADRACEAVPVLEQAVALTPQDAGAHNNLGVALARCGDDEAALHPYAAALALRPAFHESRLNRADALRRLKRTKDALTDARAVLAADPANQRAANIAGMVSEALGDDDAAIAIWRAALDRGTSHPVGVNLMRLLLKRGRAEEVPPVARRLLDAQPGSTTPLAYLVAALDRMGDGEARDRLGGDDRFVKIIDIAPPPGFAALSDFNAALESELRADPSLTFEPEGLVTRKGRQSADLAEARTPALAALAGLARDALADHAASLDDEGGRDFLAARPAEWSLTLWGTLLGPGGAVDPHIHAPNWLSGVYYPSDMPGTQDEGAFAIGLLPEELGGGGTARIIRPRAGRMILFPSFLWHGTLPFPFSEERISLAFDMVPEGVGRPHRLPR</sequence>
<accession>A0A1Z1FGI8</accession>
<proteinExistence type="predicted"/>
<evidence type="ECO:0000313" key="5">
    <source>
        <dbReference type="Proteomes" id="UP000195807"/>
    </source>
</evidence>
<name>A0A1Z1FGI8_9SPHN</name>
<dbReference type="InterPro" id="IPR050498">
    <property type="entry name" value="Ycf3"/>
</dbReference>
<dbReference type="Proteomes" id="UP000195807">
    <property type="component" value="Plasmid pCME4A9I"/>
</dbReference>
<dbReference type="Pfam" id="PF13432">
    <property type="entry name" value="TPR_16"/>
    <property type="match status" value="3"/>
</dbReference>
<dbReference type="PANTHER" id="PTHR44858">
    <property type="entry name" value="TETRATRICOPEPTIDE REPEAT PROTEIN 6"/>
    <property type="match status" value="1"/>
</dbReference>
<dbReference type="InterPro" id="IPR011990">
    <property type="entry name" value="TPR-like_helical_dom_sf"/>
</dbReference>
<dbReference type="KEGG" id="cman:A9D14_16515"/>
<reference evidence="4 5" key="1">
    <citation type="submission" date="2017-01" db="EMBL/GenBank/DDBJ databases">
        <title>Complete genome sequence of esterase-producing bacterium Croceicoccus marinus E4A9.</title>
        <authorList>
            <person name="Wu Y.-H."/>
            <person name="Cheng H."/>
            <person name="Xu L."/>
            <person name="Huo Y.-Y."/>
            <person name="Wang C.-S."/>
            <person name="Xu X.-W."/>
        </authorList>
    </citation>
    <scope>NUCLEOTIDE SEQUENCE [LARGE SCALE GENOMIC DNA]</scope>
    <source>
        <strain evidence="4 5">E4A9</strain>
        <plasmid evidence="5">Plasmid pcme4a9i</plasmid>
    </source>
</reference>
<protein>
    <submittedName>
        <fullName evidence="4">Uncharacterized protein</fullName>
    </submittedName>
</protein>
<evidence type="ECO:0000256" key="1">
    <source>
        <dbReference type="ARBA" id="ARBA00022737"/>
    </source>
</evidence>
<dbReference type="InterPro" id="IPR012668">
    <property type="entry name" value="CHP02466"/>
</dbReference>
<gene>
    <name evidence="4" type="ORF">A9D14_16515</name>
</gene>
<dbReference type="OrthoDB" id="9783136at2"/>
<keyword evidence="1" id="KW-0677">Repeat</keyword>
<dbReference type="SUPFAM" id="SSF48452">
    <property type="entry name" value="TPR-like"/>
    <property type="match status" value="1"/>
</dbReference>
<evidence type="ECO:0000256" key="2">
    <source>
        <dbReference type="ARBA" id="ARBA00022803"/>
    </source>
</evidence>
<geneLocation type="plasmid" evidence="5">
    <name>pcme4a9i</name>
</geneLocation>
<dbReference type="Pfam" id="PF13759">
    <property type="entry name" value="2OG-FeII_Oxy_5"/>
    <property type="match status" value="1"/>
</dbReference>
<dbReference type="Gene3D" id="1.25.40.10">
    <property type="entry name" value="Tetratricopeptide repeat domain"/>
    <property type="match status" value="2"/>
</dbReference>
<keyword evidence="2 3" id="KW-0802">TPR repeat</keyword>
<keyword evidence="4" id="KW-0614">Plasmid</keyword>